<evidence type="ECO:0000313" key="3">
    <source>
        <dbReference type="Proteomes" id="UP000289340"/>
    </source>
</evidence>
<organism evidence="2 3">
    <name type="scientific">Glycine soja</name>
    <name type="common">Wild soybean</name>
    <dbReference type="NCBI Taxonomy" id="3848"/>
    <lineage>
        <taxon>Eukaryota</taxon>
        <taxon>Viridiplantae</taxon>
        <taxon>Streptophyta</taxon>
        <taxon>Embryophyta</taxon>
        <taxon>Tracheophyta</taxon>
        <taxon>Spermatophyta</taxon>
        <taxon>Magnoliopsida</taxon>
        <taxon>eudicotyledons</taxon>
        <taxon>Gunneridae</taxon>
        <taxon>Pentapetalae</taxon>
        <taxon>rosids</taxon>
        <taxon>fabids</taxon>
        <taxon>Fabales</taxon>
        <taxon>Fabaceae</taxon>
        <taxon>Papilionoideae</taxon>
        <taxon>50 kb inversion clade</taxon>
        <taxon>NPAAA clade</taxon>
        <taxon>indigoferoid/millettioid clade</taxon>
        <taxon>Phaseoleae</taxon>
        <taxon>Glycine</taxon>
        <taxon>Glycine subgen. Soja</taxon>
    </lineage>
</organism>
<feature type="transmembrane region" description="Helical" evidence="1">
    <location>
        <begin position="71"/>
        <end position="94"/>
    </location>
</feature>
<name>A0A445KPU7_GLYSO</name>
<sequence>MDGNLEGASNVQFAMDIEEWELRDSEQNPPPHLLTEEYYNEEYFVTFTNHQEKVDRTGETRKRKCMRSIKTALQALVTSCVIMSDICVGMAMALRVKANYGDPKISGTG</sequence>
<evidence type="ECO:0000256" key="1">
    <source>
        <dbReference type="SAM" id="Phobius"/>
    </source>
</evidence>
<dbReference type="Proteomes" id="UP000289340">
    <property type="component" value="Chromosome 5"/>
</dbReference>
<comment type="caution">
    <text evidence="2">The sequence shown here is derived from an EMBL/GenBank/DDBJ whole genome shotgun (WGS) entry which is preliminary data.</text>
</comment>
<gene>
    <name evidence="2" type="ORF">D0Y65_012614</name>
</gene>
<keyword evidence="1" id="KW-0812">Transmembrane</keyword>
<accession>A0A445KPU7</accession>
<keyword evidence="3" id="KW-1185">Reference proteome</keyword>
<dbReference type="AlphaFoldDB" id="A0A445KPU7"/>
<evidence type="ECO:0000313" key="2">
    <source>
        <dbReference type="EMBL" id="RZC12957.1"/>
    </source>
</evidence>
<keyword evidence="1" id="KW-0472">Membrane</keyword>
<proteinExistence type="predicted"/>
<reference evidence="2 3" key="1">
    <citation type="submission" date="2018-09" db="EMBL/GenBank/DDBJ databases">
        <title>A high-quality reference genome of wild soybean provides a powerful tool to mine soybean genomes.</title>
        <authorList>
            <person name="Xie M."/>
            <person name="Chung C.Y.L."/>
            <person name="Li M.-W."/>
            <person name="Wong F.-L."/>
            <person name="Chan T.-F."/>
            <person name="Lam H.-M."/>
        </authorList>
    </citation>
    <scope>NUCLEOTIDE SEQUENCE [LARGE SCALE GENOMIC DNA]</scope>
    <source>
        <strain evidence="3">cv. W05</strain>
        <tissue evidence="2">Hypocotyl of etiolated seedlings</tissue>
    </source>
</reference>
<keyword evidence="1" id="KW-1133">Transmembrane helix</keyword>
<protein>
    <submittedName>
        <fullName evidence="2">Uncharacterized protein</fullName>
    </submittedName>
</protein>
<dbReference type="EMBL" id="QZWG01000005">
    <property type="protein sequence ID" value="RZC12957.1"/>
    <property type="molecule type" value="Genomic_DNA"/>
</dbReference>